<dbReference type="Gene3D" id="1.25.40.20">
    <property type="entry name" value="Ankyrin repeat-containing domain"/>
    <property type="match status" value="1"/>
</dbReference>
<reference evidence="6" key="1">
    <citation type="journal article" date="2020" name="Stud. Mycol.">
        <title>101 Dothideomycetes genomes: a test case for predicting lifestyles and emergence of pathogens.</title>
        <authorList>
            <person name="Haridas S."/>
            <person name="Albert R."/>
            <person name="Binder M."/>
            <person name="Bloem J."/>
            <person name="Labutti K."/>
            <person name="Salamov A."/>
            <person name="Andreopoulos B."/>
            <person name="Baker S."/>
            <person name="Barry K."/>
            <person name="Bills G."/>
            <person name="Bluhm B."/>
            <person name="Cannon C."/>
            <person name="Castanera R."/>
            <person name="Culley D."/>
            <person name="Daum C."/>
            <person name="Ezra D."/>
            <person name="Gonzalez J."/>
            <person name="Henrissat B."/>
            <person name="Kuo A."/>
            <person name="Liang C."/>
            <person name="Lipzen A."/>
            <person name="Lutzoni F."/>
            <person name="Magnuson J."/>
            <person name="Mondo S."/>
            <person name="Nolan M."/>
            <person name="Ohm R."/>
            <person name="Pangilinan J."/>
            <person name="Park H.-J."/>
            <person name="Ramirez L."/>
            <person name="Alfaro M."/>
            <person name="Sun H."/>
            <person name="Tritt A."/>
            <person name="Yoshinaga Y."/>
            <person name="Zwiers L.-H."/>
            <person name="Turgeon B."/>
            <person name="Goodwin S."/>
            <person name="Spatafora J."/>
            <person name="Crous P."/>
            <person name="Grigoriev I."/>
        </authorList>
    </citation>
    <scope>NUCLEOTIDE SEQUENCE</scope>
    <source>
        <strain evidence="6">Tuck. ex Michener</strain>
    </source>
</reference>
<feature type="repeat" description="ANK" evidence="3">
    <location>
        <begin position="991"/>
        <end position="1023"/>
    </location>
</feature>
<evidence type="ECO:0000313" key="6">
    <source>
        <dbReference type="EMBL" id="KAF2232050.1"/>
    </source>
</evidence>
<feature type="region of interest" description="Disordered" evidence="4">
    <location>
        <begin position="1076"/>
        <end position="1174"/>
    </location>
</feature>
<feature type="compositionally biased region" description="Polar residues" evidence="4">
    <location>
        <begin position="708"/>
        <end position="776"/>
    </location>
</feature>
<proteinExistence type="predicted"/>
<dbReference type="SUPFAM" id="SSF81296">
    <property type="entry name" value="E set domains"/>
    <property type="match status" value="1"/>
</dbReference>
<feature type="domain" description="IPT/TIG" evidence="5">
    <location>
        <begin position="803"/>
        <end position="891"/>
    </location>
</feature>
<evidence type="ECO:0000256" key="4">
    <source>
        <dbReference type="SAM" id="MobiDB-lite"/>
    </source>
</evidence>
<dbReference type="InterPro" id="IPR057962">
    <property type="entry name" value="SPT23_MGA2_DBD"/>
</dbReference>
<dbReference type="PROSITE" id="PS50297">
    <property type="entry name" value="ANK_REP_REGION"/>
    <property type="match status" value="1"/>
</dbReference>
<feature type="compositionally biased region" description="Polar residues" evidence="4">
    <location>
        <begin position="617"/>
        <end position="631"/>
    </location>
</feature>
<dbReference type="InterPro" id="IPR013783">
    <property type="entry name" value="Ig-like_fold"/>
</dbReference>
<feature type="compositionally biased region" description="Polar residues" evidence="4">
    <location>
        <begin position="667"/>
        <end position="682"/>
    </location>
</feature>
<keyword evidence="7" id="KW-1185">Reference proteome</keyword>
<feature type="compositionally biased region" description="Polar residues" evidence="4">
    <location>
        <begin position="19"/>
        <end position="28"/>
    </location>
</feature>
<feature type="compositionally biased region" description="Polar residues" evidence="4">
    <location>
        <begin position="51"/>
        <end position="77"/>
    </location>
</feature>
<evidence type="ECO:0000256" key="3">
    <source>
        <dbReference type="PROSITE-ProRule" id="PRU00023"/>
    </source>
</evidence>
<dbReference type="Proteomes" id="UP000800092">
    <property type="component" value="Unassembled WGS sequence"/>
</dbReference>
<protein>
    <recommendedName>
        <fullName evidence="5">IPT/TIG domain-containing protein</fullName>
    </recommendedName>
</protein>
<dbReference type="Pfam" id="PF25603">
    <property type="entry name" value="SPT23_MGA2_DBD"/>
    <property type="match status" value="1"/>
</dbReference>
<feature type="compositionally biased region" description="Polar residues" evidence="4">
    <location>
        <begin position="1101"/>
        <end position="1115"/>
    </location>
</feature>
<keyword evidence="1" id="KW-0677">Repeat</keyword>
<dbReference type="PROSITE" id="PS50088">
    <property type="entry name" value="ANK_REPEAT"/>
    <property type="match status" value="2"/>
</dbReference>
<gene>
    <name evidence="6" type="ORF">EV356DRAFT_517706</name>
</gene>
<dbReference type="SUPFAM" id="SSF48403">
    <property type="entry name" value="Ankyrin repeat"/>
    <property type="match status" value="1"/>
</dbReference>
<dbReference type="Gene3D" id="2.60.40.10">
    <property type="entry name" value="Immunoglobulins"/>
    <property type="match status" value="1"/>
</dbReference>
<dbReference type="Pfam" id="PF01833">
    <property type="entry name" value="TIG"/>
    <property type="match status" value="1"/>
</dbReference>
<feature type="region of interest" description="Disordered" evidence="4">
    <location>
        <begin position="477"/>
        <end position="498"/>
    </location>
</feature>
<feature type="compositionally biased region" description="Low complexity" evidence="4">
    <location>
        <begin position="789"/>
        <end position="798"/>
    </location>
</feature>
<feature type="region of interest" description="Disordered" evidence="4">
    <location>
        <begin position="617"/>
        <end position="815"/>
    </location>
</feature>
<accession>A0A6A6H2Z0</accession>
<feature type="compositionally biased region" description="Polar residues" evidence="4">
    <location>
        <begin position="214"/>
        <end position="224"/>
    </location>
</feature>
<dbReference type="CDD" id="cd00102">
    <property type="entry name" value="IPT"/>
    <property type="match status" value="1"/>
</dbReference>
<dbReference type="SMART" id="SM00429">
    <property type="entry name" value="IPT"/>
    <property type="match status" value="1"/>
</dbReference>
<evidence type="ECO:0000259" key="5">
    <source>
        <dbReference type="SMART" id="SM00429"/>
    </source>
</evidence>
<dbReference type="Pfam" id="PF12796">
    <property type="entry name" value="Ank_2"/>
    <property type="match status" value="1"/>
</dbReference>
<dbReference type="GO" id="GO:0085020">
    <property type="term" value="P:protein K6-linked ubiquitination"/>
    <property type="evidence" value="ECO:0007669"/>
    <property type="project" value="TreeGrafter"/>
</dbReference>
<feature type="region of interest" description="Disordered" evidence="4">
    <location>
        <begin position="1238"/>
        <end position="1262"/>
    </location>
</feature>
<feature type="compositionally biased region" description="Polar residues" evidence="4">
    <location>
        <begin position="107"/>
        <end position="121"/>
    </location>
</feature>
<feature type="region of interest" description="Disordered" evidence="4">
    <location>
        <begin position="1"/>
        <end position="144"/>
    </location>
</feature>
<dbReference type="PANTHER" id="PTHR24171">
    <property type="entry name" value="ANKYRIN REPEAT DOMAIN-CONTAINING PROTEIN 39-RELATED"/>
    <property type="match status" value="1"/>
</dbReference>
<dbReference type="InterPro" id="IPR002909">
    <property type="entry name" value="IPT_dom"/>
</dbReference>
<name>A0A6A6H2Z0_VIRVR</name>
<feature type="compositionally biased region" description="Polar residues" evidence="4">
    <location>
        <begin position="404"/>
        <end position="413"/>
    </location>
</feature>
<dbReference type="EMBL" id="ML991819">
    <property type="protein sequence ID" value="KAF2232050.1"/>
    <property type="molecule type" value="Genomic_DNA"/>
</dbReference>
<feature type="compositionally biased region" description="Low complexity" evidence="4">
    <location>
        <begin position="1083"/>
        <end position="1096"/>
    </location>
</feature>
<organism evidence="6 7">
    <name type="scientific">Viridothelium virens</name>
    <name type="common">Speckled blister lichen</name>
    <name type="synonym">Trypethelium virens</name>
    <dbReference type="NCBI Taxonomy" id="1048519"/>
    <lineage>
        <taxon>Eukaryota</taxon>
        <taxon>Fungi</taxon>
        <taxon>Dikarya</taxon>
        <taxon>Ascomycota</taxon>
        <taxon>Pezizomycotina</taxon>
        <taxon>Dothideomycetes</taxon>
        <taxon>Dothideomycetes incertae sedis</taxon>
        <taxon>Trypetheliales</taxon>
        <taxon>Trypetheliaceae</taxon>
        <taxon>Viridothelium</taxon>
    </lineage>
</organism>
<evidence type="ECO:0000313" key="7">
    <source>
        <dbReference type="Proteomes" id="UP000800092"/>
    </source>
</evidence>
<dbReference type="OrthoDB" id="71307at2759"/>
<dbReference type="InterPro" id="IPR014756">
    <property type="entry name" value="Ig_E-set"/>
</dbReference>
<feature type="region of interest" description="Disordered" evidence="4">
    <location>
        <begin position="194"/>
        <end position="226"/>
    </location>
</feature>
<feature type="compositionally biased region" description="Low complexity" evidence="4">
    <location>
        <begin position="690"/>
        <end position="707"/>
    </location>
</feature>
<dbReference type="PANTHER" id="PTHR24171:SF8">
    <property type="entry name" value="BRCA1-ASSOCIATED RING DOMAIN PROTEIN 1"/>
    <property type="match status" value="1"/>
</dbReference>
<feature type="compositionally biased region" description="Basic residues" evidence="4">
    <location>
        <begin position="1348"/>
        <end position="1358"/>
    </location>
</feature>
<feature type="region of interest" description="Disordered" evidence="4">
    <location>
        <begin position="1324"/>
        <end position="1358"/>
    </location>
</feature>
<evidence type="ECO:0000256" key="2">
    <source>
        <dbReference type="ARBA" id="ARBA00023043"/>
    </source>
</evidence>
<feature type="compositionally biased region" description="Low complexity" evidence="4">
    <location>
        <begin position="1246"/>
        <end position="1256"/>
    </location>
</feature>
<sequence>MASDWNQNDGDLDAFESILSENPTFDDQNFNDELLDLVSQTTELSPEPLATSATQPSHPDQASRLPSSQNIQPHSTVSSQSPESSAHDSSSDSSGHRKRKTSSTSSPTFWPNMSSHMNSLKVSDRRQEQGMSMSQTPKGIMDQNFGPSPSASFPLTNNMDYSDKSMAGFFDIDSAAASPGAFGTTNDMGNVIGSDSAMVPPDTKKRRSGLPQKSPMTNNPSTFFLESRDQSPLEGTMGMNRSVAATMMFNPGQTPPDQYNLESTWPGPPNNLWNSNNYGLEPMNFSPSPVVNNPSLQQADPTQETNPIAPQLYIDPTTRKSRVETQIPIKLTLSPLPEGITKLHLPTHTIAKPKMLAKEVKRAPDTLELQVMLVCASAMKNEIAKQRAFRIAAGIEQRIKKENPSSNRSSPQQGDADDDPDKPLNGGEVRICKNCINREAKRAARKKIKSPDDESQWRQYENDRVVVFNTHEYKDWKPWEPTKPENTMDPPSQQQPMPEGSMMVEVPMRIACYCRHQGEKDGFQIIFTIKDSSDRLIAQNISESILITDDHKTQPGSTMPDSSSSYVNLPSAGYVSSDQVNQLSRGYHSTPDLLGMQQQQQQPPSFLPQQRLYHSSRLPSRTTSATETPKNLSRPASPDGSSSGPNKKRKGSGPSSNRYSGLMMTPMTINTAHQAPPTSMPNSAGPISATTPSQFSSFSPQRFTFPQTTEGASLDGTFSQQAGSSYFSNEPSSSRMNTRNGSFSNSFYSAPGSQMPSRASSPVSHRPNQSYQNTLAQRVHANFNPPPSSSITSPTDTTQPHAPPMIHKLSPAEGPVGGNTEVSIYGSGFYPGLDVMFGPTPAISTTFWGEKALLCVLPPSPHPGPVNVTFSGLMQSIFPSPPSQPSIFTYRDENKEKRDLLDLFKKMIDQGGVTDKYMEHMQSFIPGSSPAYQGAAPGSHGGMQHSYNRSHAVTAGVMLGSSDTEGAILKFLELGDKEMGRLADVDLKLKDGSTLLSTACSMGHARAVATLLARRANPDTRDANGVTPLGIAAMRGHIHIIHLLLRKGADPSLRTLHGHTAADLASSEEVRLALVHTPHHSRNSSGLRSLKSGRSSPDIRSLNSFYTTTDESGYSSEEEAKSHRSGKMLIRCQKGDRPPSQPHSRPLSRHQSRRNSVEIAPTLGSSPPAGCDQQTFNSPYAAMIAWRDSLSAQIQHFQESMQRNLPNFPNWQLPTLPPMPNLPDYQDHPMMRRISSLVPNRHLPQSPTSSSDVSSSGRTQRPSEVQHGFWDFFSSVSPPPAYEDLYPESQAPLFLRDKKGAMVEAVAEAALDKTCERRFDGGANASLAGPVPPAIVTSNSYRDETTNRQKKQRLKAGHAQKLQKDNRLYCFWLFSVR</sequence>
<dbReference type="GO" id="GO:0004842">
    <property type="term" value="F:ubiquitin-protein transferase activity"/>
    <property type="evidence" value="ECO:0007669"/>
    <property type="project" value="TreeGrafter"/>
</dbReference>
<feature type="region of interest" description="Disordered" evidence="4">
    <location>
        <begin position="397"/>
        <end position="428"/>
    </location>
</feature>
<dbReference type="InterPro" id="IPR002110">
    <property type="entry name" value="Ankyrin_rpt"/>
</dbReference>
<feature type="repeat" description="ANK" evidence="3">
    <location>
        <begin position="1024"/>
        <end position="1056"/>
    </location>
</feature>
<evidence type="ECO:0000256" key="1">
    <source>
        <dbReference type="ARBA" id="ARBA00022737"/>
    </source>
</evidence>
<dbReference type="SMART" id="SM00248">
    <property type="entry name" value="ANK"/>
    <property type="match status" value="2"/>
</dbReference>
<keyword evidence="2 3" id="KW-0040">ANK repeat</keyword>
<dbReference type="InterPro" id="IPR036770">
    <property type="entry name" value="Ankyrin_rpt-contain_sf"/>
</dbReference>